<sequence>MMSEEVNTLFNLYVNADKCDDTPWDASALYNPMDPYPQTFAFPTPPSALSSPQFSLPDGFSTYSYLFPLIPPTVFPNEMYYGEVYQQPLVYCPEAPASCTPKPAPGKSVKKPAAAKPYQVKAIPCTFPGCSKTFARKYNMENHSLIHLNQREKVHGCGFDACNAAFVRRHDLNRHLRTVHKVTDVSAYHKPNVISKPPVTPNSSPGT</sequence>
<evidence type="ECO:0000313" key="2">
    <source>
        <dbReference type="Proteomes" id="UP001165960"/>
    </source>
</evidence>
<gene>
    <name evidence="1" type="ORF">DSO57_1012273</name>
</gene>
<evidence type="ECO:0000313" key="1">
    <source>
        <dbReference type="EMBL" id="KAJ9077895.1"/>
    </source>
</evidence>
<comment type="caution">
    <text evidence="1">The sequence shown here is derived from an EMBL/GenBank/DDBJ whole genome shotgun (WGS) entry which is preliminary data.</text>
</comment>
<accession>A0ACC2TTS8</accession>
<proteinExistence type="predicted"/>
<protein>
    <submittedName>
        <fullName evidence="1">Uncharacterized protein</fullName>
    </submittedName>
</protein>
<keyword evidence="2" id="KW-1185">Reference proteome</keyword>
<dbReference type="EMBL" id="QTSX02002173">
    <property type="protein sequence ID" value="KAJ9077895.1"/>
    <property type="molecule type" value="Genomic_DNA"/>
</dbReference>
<organism evidence="1 2">
    <name type="scientific">Entomophthora muscae</name>
    <dbReference type="NCBI Taxonomy" id="34485"/>
    <lineage>
        <taxon>Eukaryota</taxon>
        <taxon>Fungi</taxon>
        <taxon>Fungi incertae sedis</taxon>
        <taxon>Zoopagomycota</taxon>
        <taxon>Entomophthoromycotina</taxon>
        <taxon>Entomophthoromycetes</taxon>
        <taxon>Entomophthorales</taxon>
        <taxon>Entomophthoraceae</taxon>
        <taxon>Entomophthora</taxon>
    </lineage>
</organism>
<dbReference type="Proteomes" id="UP001165960">
    <property type="component" value="Unassembled WGS sequence"/>
</dbReference>
<reference evidence="1" key="1">
    <citation type="submission" date="2022-04" db="EMBL/GenBank/DDBJ databases">
        <title>Genome of the entomopathogenic fungus Entomophthora muscae.</title>
        <authorList>
            <person name="Elya C."/>
            <person name="Lovett B.R."/>
            <person name="Lee E."/>
            <person name="Macias A.M."/>
            <person name="Hajek A.E."/>
            <person name="De Bivort B.L."/>
            <person name="Kasson M.T."/>
            <person name="De Fine Licht H.H."/>
            <person name="Stajich J.E."/>
        </authorList>
    </citation>
    <scope>NUCLEOTIDE SEQUENCE</scope>
    <source>
        <strain evidence="1">Berkeley</strain>
    </source>
</reference>
<name>A0ACC2TTS8_9FUNG</name>